<proteinExistence type="predicted"/>
<protein>
    <submittedName>
        <fullName evidence="1">Cysteine-rich CWC family protein</fullName>
    </submittedName>
</protein>
<sequence length="102" mass="11770">MQTYANTPERTGFTRERWQKKSGYTTMPKHAIDSCPRCGRLFTCKVNTVLHCDCQYVGLTKAETEYIRDVSLFDYDGECLCLACLNELKTEFQDNQPDEAAR</sequence>
<gene>
    <name evidence="1" type="ORF">HH216_15890</name>
</gene>
<dbReference type="InterPro" id="IPR032720">
    <property type="entry name" value="Cys_rich_CWC"/>
</dbReference>
<reference evidence="1 2" key="1">
    <citation type="submission" date="2020-04" db="EMBL/GenBank/DDBJ databases">
        <title>Genome sequencing of novel species.</title>
        <authorList>
            <person name="Heo J."/>
            <person name="Kim S.-J."/>
            <person name="Kim J.-S."/>
            <person name="Hong S.-B."/>
            <person name="Kwon S.-W."/>
        </authorList>
    </citation>
    <scope>NUCLEOTIDE SEQUENCE [LARGE SCALE GENOMIC DNA]</scope>
    <source>
        <strain evidence="1 2">CJU-R4</strain>
    </source>
</reference>
<organism evidence="1 2">
    <name type="scientific">Spirosoma rhododendri</name>
    <dbReference type="NCBI Taxonomy" id="2728024"/>
    <lineage>
        <taxon>Bacteria</taxon>
        <taxon>Pseudomonadati</taxon>
        <taxon>Bacteroidota</taxon>
        <taxon>Cytophagia</taxon>
        <taxon>Cytophagales</taxon>
        <taxon>Cytophagaceae</taxon>
        <taxon>Spirosoma</taxon>
    </lineage>
</organism>
<evidence type="ECO:0000313" key="2">
    <source>
        <dbReference type="Proteomes" id="UP000501128"/>
    </source>
</evidence>
<name>A0A7L5DQI7_9BACT</name>
<keyword evidence="2" id="KW-1185">Reference proteome</keyword>
<dbReference type="RefSeq" id="WP_169551703.1">
    <property type="nucleotide sequence ID" value="NZ_CP051677.1"/>
</dbReference>
<dbReference type="Proteomes" id="UP000501128">
    <property type="component" value="Chromosome"/>
</dbReference>
<dbReference type="EMBL" id="CP051677">
    <property type="protein sequence ID" value="QJD79741.1"/>
    <property type="molecule type" value="Genomic_DNA"/>
</dbReference>
<dbReference type="AlphaFoldDB" id="A0A7L5DQI7"/>
<evidence type="ECO:0000313" key="1">
    <source>
        <dbReference type="EMBL" id="QJD79741.1"/>
    </source>
</evidence>
<dbReference type="KEGG" id="srho:HH216_15890"/>
<dbReference type="Pfam" id="PF14375">
    <property type="entry name" value="Cys_rich_CWC"/>
    <property type="match status" value="1"/>
</dbReference>
<accession>A0A7L5DQI7</accession>